<dbReference type="Gene3D" id="2.10.25.10">
    <property type="entry name" value="Laminin"/>
    <property type="match status" value="1"/>
</dbReference>
<protein>
    <submittedName>
        <fullName evidence="1">Uncharacterized protein</fullName>
    </submittedName>
</protein>
<reference evidence="1" key="1">
    <citation type="journal article" date="2019" name="bioRxiv">
        <title>The Genome of the Zebra Mussel, Dreissena polymorpha: A Resource for Invasive Species Research.</title>
        <authorList>
            <person name="McCartney M.A."/>
            <person name="Auch B."/>
            <person name="Kono T."/>
            <person name="Mallez S."/>
            <person name="Zhang Y."/>
            <person name="Obille A."/>
            <person name="Becker A."/>
            <person name="Abrahante J.E."/>
            <person name="Garbe J."/>
            <person name="Badalamenti J.P."/>
            <person name="Herman A."/>
            <person name="Mangelson H."/>
            <person name="Liachko I."/>
            <person name="Sullivan S."/>
            <person name="Sone E.D."/>
            <person name="Koren S."/>
            <person name="Silverstein K.A.T."/>
            <person name="Beckman K.B."/>
            <person name="Gohl D.M."/>
        </authorList>
    </citation>
    <scope>NUCLEOTIDE SEQUENCE</scope>
    <source>
        <strain evidence="1">Duluth1</strain>
        <tissue evidence="1">Whole animal</tissue>
    </source>
</reference>
<name>A0A9D4QY87_DREPO</name>
<dbReference type="AlphaFoldDB" id="A0A9D4QY87"/>
<dbReference type="Proteomes" id="UP000828390">
    <property type="component" value="Unassembled WGS sequence"/>
</dbReference>
<comment type="caution">
    <text evidence="1">The sequence shown here is derived from an EMBL/GenBank/DDBJ whole genome shotgun (WGS) entry which is preliminary data.</text>
</comment>
<keyword evidence="2" id="KW-1185">Reference proteome</keyword>
<proteinExistence type="predicted"/>
<evidence type="ECO:0000313" key="1">
    <source>
        <dbReference type="EMBL" id="KAH3847273.1"/>
    </source>
</evidence>
<reference evidence="1" key="2">
    <citation type="submission" date="2020-11" db="EMBL/GenBank/DDBJ databases">
        <authorList>
            <person name="McCartney M.A."/>
            <person name="Auch B."/>
            <person name="Kono T."/>
            <person name="Mallez S."/>
            <person name="Becker A."/>
            <person name="Gohl D.M."/>
            <person name="Silverstein K.A.T."/>
            <person name="Koren S."/>
            <person name="Bechman K.B."/>
            <person name="Herman A."/>
            <person name="Abrahante J.E."/>
            <person name="Garbe J."/>
        </authorList>
    </citation>
    <scope>NUCLEOTIDE SEQUENCE</scope>
    <source>
        <strain evidence="1">Duluth1</strain>
        <tissue evidence="1">Whole animal</tissue>
    </source>
</reference>
<dbReference type="EMBL" id="JAIWYP010000003">
    <property type="protein sequence ID" value="KAH3847273.1"/>
    <property type="molecule type" value="Genomic_DNA"/>
</dbReference>
<accession>A0A9D4QY87</accession>
<evidence type="ECO:0000313" key="2">
    <source>
        <dbReference type="Proteomes" id="UP000828390"/>
    </source>
</evidence>
<gene>
    <name evidence="1" type="ORF">DPMN_089592</name>
</gene>
<sequence length="70" mass="7793">MLTIISGDDCDKEYDWCAERPCSLGRNCTNVPQNGTYSYSPCPNGYAGEPGTNECIGNVYLSDMRKEKIF</sequence>
<organism evidence="1 2">
    <name type="scientific">Dreissena polymorpha</name>
    <name type="common">Zebra mussel</name>
    <name type="synonym">Mytilus polymorpha</name>
    <dbReference type="NCBI Taxonomy" id="45954"/>
    <lineage>
        <taxon>Eukaryota</taxon>
        <taxon>Metazoa</taxon>
        <taxon>Spiralia</taxon>
        <taxon>Lophotrochozoa</taxon>
        <taxon>Mollusca</taxon>
        <taxon>Bivalvia</taxon>
        <taxon>Autobranchia</taxon>
        <taxon>Heteroconchia</taxon>
        <taxon>Euheterodonta</taxon>
        <taxon>Imparidentia</taxon>
        <taxon>Neoheterodontei</taxon>
        <taxon>Myida</taxon>
        <taxon>Dreissenoidea</taxon>
        <taxon>Dreissenidae</taxon>
        <taxon>Dreissena</taxon>
    </lineage>
</organism>